<evidence type="ECO:0000256" key="1">
    <source>
        <dbReference type="SAM" id="MobiDB-lite"/>
    </source>
</evidence>
<keyword evidence="3" id="KW-1185">Reference proteome</keyword>
<proteinExistence type="predicted"/>
<accession>A0AAD7GJK1</accession>
<comment type="caution">
    <text evidence="2">The sequence shown here is derived from an EMBL/GenBank/DDBJ whole genome shotgun (WGS) entry which is preliminary data.</text>
</comment>
<protein>
    <recommendedName>
        <fullName evidence="4">F-box domain-containing protein</fullName>
    </recommendedName>
</protein>
<dbReference type="AlphaFoldDB" id="A0AAD7GJK1"/>
<dbReference type="Gene3D" id="1.20.1280.50">
    <property type="match status" value="1"/>
</dbReference>
<evidence type="ECO:0000313" key="3">
    <source>
        <dbReference type="Proteomes" id="UP001221757"/>
    </source>
</evidence>
<dbReference type="Proteomes" id="UP001221757">
    <property type="component" value="Unassembled WGS sequence"/>
</dbReference>
<reference evidence="2" key="1">
    <citation type="submission" date="2023-03" db="EMBL/GenBank/DDBJ databases">
        <title>Massive genome expansion in bonnet fungi (Mycena s.s.) driven by repeated elements and novel gene families across ecological guilds.</title>
        <authorList>
            <consortium name="Lawrence Berkeley National Laboratory"/>
            <person name="Harder C.B."/>
            <person name="Miyauchi S."/>
            <person name="Viragh M."/>
            <person name="Kuo A."/>
            <person name="Thoen E."/>
            <person name="Andreopoulos B."/>
            <person name="Lu D."/>
            <person name="Skrede I."/>
            <person name="Drula E."/>
            <person name="Henrissat B."/>
            <person name="Morin E."/>
            <person name="Kohler A."/>
            <person name="Barry K."/>
            <person name="LaButti K."/>
            <person name="Morin E."/>
            <person name="Salamov A."/>
            <person name="Lipzen A."/>
            <person name="Mereny Z."/>
            <person name="Hegedus B."/>
            <person name="Baldrian P."/>
            <person name="Stursova M."/>
            <person name="Weitz H."/>
            <person name="Taylor A."/>
            <person name="Grigoriev I.V."/>
            <person name="Nagy L.G."/>
            <person name="Martin F."/>
            <person name="Kauserud H."/>
        </authorList>
    </citation>
    <scope>NUCLEOTIDE SEQUENCE</scope>
    <source>
        <strain evidence="2">CBHHK067</strain>
    </source>
</reference>
<name>A0AAD7GJK1_MYCRO</name>
<sequence>MNASQYPGESGNVDSTPRTSPEMLARHHKLLATNEPPIGFELPYIKSIVSNTSARLVCLEKNISQRKDPVAQLEEERTSLSSYYFQNLAILSPLRRMPPEMLCEIFSQTLPSVSEAMEYERWDVKHSPWVLTHVSSRWRAVALATPSLWSQV</sequence>
<gene>
    <name evidence="2" type="ORF">B0H17DRAFT_1010681</name>
</gene>
<feature type="region of interest" description="Disordered" evidence="1">
    <location>
        <begin position="1"/>
        <end position="20"/>
    </location>
</feature>
<dbReference type="EMBL" id="JARKIE010000054">
    <property type="protein sequence ID" value="KAJ7692103.1"/>
    <property type="molecule type" value="Genomic_DNA"/>
</dbReference>
<feature type="compositionally biased region" description="Polar residues" evidence="1">
    <location>
        <begin position="1"/>
        <end position="19"/>
    </location>
</feature>
<organism evidence="2 3">
    <name type="scientific">Mycena rosella</name>
    <name type="common">Pink bonnet</name>
    <name type="synonym">Agaricus rosellus</name>
    <dbReference type="NCBI Taxonomy" id="1033263"/>
    <lineage>
        <taxon>Eukaryota</taxon>
        <taxon>Fungi</taxon>
        <taxon>Dikarya</taxon>
        <taxon>Basidiomycota</taxon>
        <taxon>Agaricomycotina</taxon>
        <taxon>Agaricomycetes</taxon>
        <taxon>Agaricomycetidae</taxon>
        <taxon>Agaricales</taxon>
        <taxon>Marasmiineae</taxon>
        <taxon>Mycenaceae</taxon>
        <taxon>Mycena</taxon>
    </lineage>
</organism>
<evidence type="ECO:0008006" key="4">
    <source>
        <dbReference type="Google" id="ProtNLM"/>
    </source>
</evidence>
<evidence type="ECO:0000313" key="2">
    <source>
        <dbReference type="EMBL" id="KAJ7692103.1"/>
    </source>
</evidence>
<feature type="non-terminal residue" evidence="2">
    <location>
        <position position="152"/>
    </location>
</feature>